<feature type="region of interest" description="Disordered" evidence="15">
    <location>
        <begin position="549"/>
        <end position="579"/>
    </location>
</feature>
<comment type="catalytic activity">
    <reaction evidence="11">
        <text>D-glucosamine(out) = D-glucosamine(in)</text>
        <dbReference type="Rhea" id="RHEA:78423"/>
        <dbReference type="ChEBI" id="CHEBI:58723"/>
    </reaction>
    <physiologicalReaction direction="left-to-right" evidence="11">
        <dbReference type="Rhea" id="RHEA:78424"/>
    </physiologicalReaction>
</comment>
<feature type="transmembrane region" description="Helical" evidence="16">
    <location>
        <begin position="470"/>
        <end position="492"/>
    </location>
</feature>
<evidence type="ECO:0000256" key="5">
    <source>
        <dbReference type="ARBA" id="ARBA00022989"/>
    </source>
</evidence>
<keyword evidence="5 16" id="KW-1133">Transmembrane helix</keyword>
<dbReference type="PANTHER" id="PTHR23503">
    <property type="entry name" value="SOLUTE CARRIER FAMILY 2"/>
    <property type="match status" value="1"/>
</dbReference>
<evidence type="ECO:0000256" key="6">
    <source>
        <dbReference type="ARBA" id="ARBA00023136"/>
    </source>
</evidence>
<keyword evidence="4 16" id="KW-0812">Transmembrane</keyword>
<dbReference type="PROSITE" id="PS50850">
    <property type="entry name" value="MFS"/>
    <property type="match status" value="1"/>
</dbReference>
<comment type="subunit">
    <text evidence="2">Homodimer.</text>
</comment>
<evidence type="ECO:0000256" key="7">
    <source>
        <dbReference type="ARBA" id="ARBA00044637"/>
    </source>
</evidence>
<evidence type="ECO:0000256" key="11">
    <source>
        <dbReference type="ARBA" id="ARBA00044668"/>
    </source>
</evidence>
<gene>
    <name evidence="19" type="primary">Aste57867_12021</name>
    <name evidence="18" type="ORF">As57867_011976</name>
    <name evidence="19" type="ORF">ASTE57867_12021</name>
</gene>
<comment type="catalytic activity">
    <reaction evidence="8">
        <text>D-glucose(out) = D-glucose(in)</text>
        <dbReference type="Rhea" id="RHEA:60376"/>
        <dbReference type="ChEBI" id="CHEBI:4167"/>
    </reaction>
    <physiologicalReaction direction="left-to-right" evidence="8">
        <dbReference type="Rhea" id="RHEA:60377"/>
    </physiologicalReaction>
</comment>
<comment type="catalytic activity">
    <reaction evidence="12">
        <text>D-fructose(out) = D-fructose(in)</text>
        <dbReference type="Rhea" id="RHEA:60372"/>
        <dbReference type="ChEBI" id="CHEBI:37721"/>
    </reaction>
    <physiologicalReaction direction="left-to-right" evidence="12">
        <dbReference type="Rhea" id="RHEA:60373"/>
    </physiologicalReaction>
</comment>
<evidence type="ECO:0000256" key="14">
    <source>
        <dbReference type="RuleBase" id="RU003346"/>
    </source>
</evidence>
<sequence length="579" mass="62202">MESANTLTTDAALQDALHAPTVGAPSTPKQIDKHDVYLDINDATPRAAIAGGRTPSNRTLHRTNSRQLLSRLDGSIHSEHSKALLPTTVLYLSVLGALIGSFQTGWQISELNYLPFNSACTMAVVPAHECIMFPGHSKHEWTMAVTAWIVGAAIGALSSGFPADTFGRKRTLFLNAFIMMAGGAVEAIAQDIYVFALGRLISGIATGTAINVSNAFISEISPLHMRGLFCSGIQIGVALGSLCVTTSHYALGTGNVAWRFMVGFPVVLGALQVFLMPCMTQSPVWLVAKGQVDEARATMRQLYQPTNYDAILNAMVESHDEEQRELAQVNLWASFFSRKYAVQLAIAVVICSAQQLAGINSIMYYSASIFSSTGLTDPRVANTIINIVRTATLFVAARYMDKFKRKTLLVTGMLVMAVSSGALVVALVHTISGLAVASISLFIAAWAFSIGPMCWMVALEIYPDFLHANAGAVGTMCTWIWDFLVAVFYPVLSSSDNLGNYAFCIFVGLNVVIAAFVVVVVPETSHKTYVEIARSFGIVEVEHAMPADHDPWASSRASEKVDKSPTTTTTTTAAPAPAQ</sequence>
<dbReference type="GO" id="GO:0016020">
    <property type="term" value="C:membrane"/>
    <property type="evidence" value="ECO:0007669"/>
    <property type="project" value="UniProtKB-SubCell"/>
</dbReference>
<feature type="transmembrane region" description="Helical" evidence="16">
    <location>
        <begin position="195"/>
        <end position="216"/>
    </location>
</feature>
<feature type="compositionally biased region" description="Low complexity" evidence="15">
    <location>
        <begin position="565"/>
        <end position="579"/>
    </location>
</feature>
<dbReference type="PANTHER" id="PTHR23503:SF8">
    <property type="entry name" value="FACILITATED GLUCOSE TRANSPORTER PROTEIN 1"/>
    <property type="match status" value="1"/>
</dbReference>
<evidence type="ECO:0000256" key="16">
    <source>
        <dbReference type="SAM" id="Phobius"/>
    </source>
</evidence>
<feature type="transmembrane region" description="Helical" evidence="16">
    <location>
        <begin position="172"/>
        <end position="189"/>
    </location>
</feature>
<comment type="similarity">
    <text evidence="14">Belongs to the major facilitator superfamily. Sugar transporter (TC 2.A.1.1) family.</text>
</comment>
<keyword evidence="20" id="KW-1185">Reference proteome</keyword>
<evidence type="ECO:0000256" key="4">
    <source>
        <dbReference type="ARBA" id="ARBA00022692"/>
    </source>
</evidence>
<dbReference type="InterPro" id="IPR005828">
    <property type="entry name" value="MFS_sugar_transport-like"/>
</dbReference>
<dbReference type="Pfam" id="PF00083">
    <property type="entry name" value="Sugar_tr"/>
    <property type="match status" value="1"/>
</dbReference>
<dbReference type="InterPro" id="IPR005829">
    <property type="entry name" value="Sugar_transporter_CS"/>
</dbReference>
<feature type="transmembrane region" description="Helical" evidence="16">
    <location>
        <begin position="434"/>
        <end position="458"/>
    </location>
</feature>
<dbReference type="GO" id="GO:0015149">
    <property type="term" value="F:hexose transmembrane transporter activity"/>
    <property type="evidence" value="ECO:0007669"/>
    <property type="project" value="TreeGrafter"/>
</dbReference>
<dbReference type="InterPro" id="IPR036259">
    <property type="entry name" value="MFS_trans_sf"/>
</dbReference>
<feature type="domain" description="Major facilitator superfamily (MFS) profile" evidence="17">
    <location>
        <begin position="93"/>
        <end position="525"/>
    </location>
</feature>
<organism evidence="19 20">
    <name type="scientific">Aphanomyces stellatus</name>
    <dbReference type="NCBI Taxonomy" id="120398"/>
    <lineage>
        <taxon>Eukaryota</taxon>
        <taxon>Sar</taxon>
        <taxon>Stramenopiles</taxon>
        <taxon>Oomycota</taxon>
        <taxon>Saprolegniomycetes</taxon>
        <taxon>Saprolegniales</taxon>
        <taxon>Verrucalvaceae</taxon>
        <taxon>Aphanomyces</taxon>
    </lineage>
</organism>
<feature type="transmembrane region" description="Helical" evidence="16">
    <location>
        <begin position="89"/>
        <end position="108"/>
    </location>
</feature>
<evidence type="ECO:0000256" key="1">
    <source>
        <dbReference type="ARBA" id="ARBA00004141"/>
    </source>
</evidence>
<feature type="transmembrane region" description="Helical" evidence="16">
    <location>
        <begin position="228"/>
        <end position="250"/>
    </location>
</feature>
<dbReference type="InterPro" id="IPR020846">
    <property type="entry name" value="MFS_dom"/>
</dbReference>
<protein>
    <recommendedName>
        <fullName evidence="13">Hexose transporter 1</fullName>
    </recommendedName>
</protein>
<feature type="compositionally biased region" description="Basic and acidic residues" evidence="15">
    <location>
        <begin position="549"/>
        <end position="563"/>
    </location>
</feature>
<evidence type="ECO:0000256" key="8">
    <source>
        <dbReference type="ARBA" id="ARBA00044648"/>
    </source>
</evidence>
<dbReference type="SUPFAM" id="SSF103473">
    <property type="entry name" value="MFS general substrate transporter"/>
    <property type="match status" value="1"/>
</dbReference>
<name>A0A485KWG5_9STRA</name>
<reference evidence="18" key="2">
    <citation type="submission" date="2019-06" db="EMBL/GenBank/DDBJ databases">
        <title>Genomics analysis of Aphanomyces spp. identifies a new class of oomycete effector associated with host adaptation.</title>
        <authorList>
            <person name="Gaulin E."/>
        </authorList>
    </citation>
    <scope>NUCLEOTIDE SEQUENCE</scope>
    <source>
        <strain evidence="18">CBS 578.67</strain>
    </source>
</reference>
<keyword evidence="6 16" id="KW-0472">Membrane</keyword>
<comment type="catalytic activity">
    <reaction evidence="7">
        <text>D-galactose(in) = D-galactose(out)</text>
        <dbReference type="Rhea" id="RHEA:34915"/>
        <dbReference type="ChEBI" id="CHEBI:4139"/>
    </reaction>
    <physiologicalReaction direction="right-to-left" evidence="7">
        <dbReference type="Rhea" id="RHEA:34917"/>
    </physiologicalReaction>
</comment>
<evidence type="ECO:0000313" key="20">
    <source>
        <dbReference type="Proteomes" id="UP000332933"/>
    </source>
</evidence>
<dbReference type="PROSITE" id="PS00217">
    <property type="entry name" value="SUGAR_TRANSPORT_2"/>
    <property type="match status" value="1"/>
</dbReference>
<feature type="transmembrane region" description="Helical" evidence="16">
    <location>
        <begin position="498"/>
        <end position="521"/>
    </location>
</feature>
<reference evidence="19" key="1">
    <citation type="submission" date="2019-03" db="EMBL/GenBank/DDBJ databases">
        <authorList>
            <person name="Gaulin E."/>
            <person name="Dumas B."/>
        </authorList>
    </citation>
    <scope>NUCLEOTIDE SEQUENCE [LARGE SCALE GENOMIC DNA]</scope>
    <source>
        <strain evidence="19">CBS 568.67</strain>
    </source>
</reference>
<evidence type="ECO:0000313" key="19">
    <source>
        <dbReference type="EMBL" id="VFT88876.1"/>
    </source>
</evidence>
<dbReference type="Proteomes" id="UP000332933">
    <property type="component" value="Unassembled WGS sequence"/>
</dbReference>
<accession>A0A485KWG5</accession>
<evidence type="ECO:0000256" key="9">
    <source>
        <dbReference type="ARBA" id="ARBA00044656"/>
    </source>
</evidence>
<comment type="catalytic activity">
    <reaction evidence="9">
        <text>D-xylose(out) = D-xylose(in)</text>
        <dbReference type="Rhea" id="RHEA:78427"/>
        <dbReference type="ChEBI" id="CHEBI:53455"/>
    </reaction>
    <physiologicalReaction direction="left-to-right" evidence="9">
        <dbReference type="Rhea" id="RHEA:78428"/>
    </physiologicalReaction>
</comment>
<evidence type="ECO:0000256" key="2">
    <source>
        <dbReference type="ARBA" id="ARBA00011738"/>
    </source>
</evidence>
<evidence type="ECO:0000256" key="3">
    <source>
        <dbReference type="ARBA" id="ARBA00022448"/>
    </source>
</evidence>
<dbReference type="EMBL" id="CAADRA010005357">
    <property type="protein sequence ID" value="VFT88876.1"/>
    <property type="molecule type" value="Genomic_DNA"/>
</dbReference>
<feature type="transmembrane region" description="Helical" evidence="16">
    <location>
        <begin position="141"/>
        <end position="160"/>
    </location>
</feature>
<evidence type="ECO:0000259" key="17">
    <source>
        <dbReference type="PROSITE" id="PS50850"/>
    </source>
</evidence>
<comment type="catalytic activity">
    <reaction evidence="10">
        <text>D-mannose(out) = D-mannose(in)</text>
        <dbReference type="Rhea" id="RHEA:78391"/>
        <dbReference type="ChEBI" id="CHEBI:4208"/>
    </reaction>
    <physiologicalReaction direction="left-to-right" evidence="10">
        <dbReference type="Rhea" id="RHEA:78392"/>
    </physiologicalReaction>
</comment>
<dbReference type="NCBIfam" id="TIGR00879">
    <property type="entry name" value="SP"/>
    <property type="match status" value="1"/>
</dbReference>
<evidence type="ECO:0000256" key="13">
    <source>
        <dbReference type="ARBA" id="ARBA00044780"/>
    </source>
</evidence>
<proteinExistence type="inferred from homology"/>
<dbReference type="PRINTS" id="PR00171">
    <property type="entry name" value="SUGRTRNSPORT"/>
</dbReference>
<evidence type="ECO:0000313" key="18">
    <source>
        <dbReference type="EMBL" id="KAF0697249.1"/>
    </source>
</evidence>
<comment type="subcellular location">
    <subcellularLocation>
        <location evidence="1">Membrane</location>
        <topology evidence="1">Multi-pass membrane protein</topology>
    </subcellularLocation>
</comment>
<dbReference type="AlphaFoldDB" id="A0A485KWG5"/>
<evidence type="ECO:0000256" key="12">
    <source>
        <dbReference type="ARBA" id="ARBA00044710"/>
    </source>
</evidence>
<dbReference type="Gene3D" id="1.20.1250.20">
    <property type="entry name" value="MFS general substrate transporter like domains"/>
    <property type="match status" value="1"/>
</dbReference>
<evidence type="ECO:0000256" key="15">
    <source>
        <dbReference type="SAM" id="MobiDB-lite"/>
    </source>
</evidence>
<dbReference type="EMBL" id="VJMH01005336">
    <property type="protein sequence ID" value="KAF0697249.1"/>
    <property type="molecule type" value="Genomic_DNA"/>
</dbReference>
<evidence type="ECO:0000256" key="10">
    <source>
        <dbReference type="ARBA" id="ARBA00044662"/>
    </source>
</evidence>
<dbReference type="OrthoDB" id="73615at2759"/>
<feature type="transmembrane region" description="Helical" evidence="16">
    <location>
        <begin position="408"/>
        <end position="428"/>
    </location>
</feature>
<keyword evidence="3 14" id="KW-0813">Transport</keyword>
<dbReference type="InterPro" id="IPR003663">
    <property type="entry name" value="Sugar/inositol_transpt"/>
</dbReference>
<dbReference type="InterPro" id="IPR045263">
    <property type="entry name" value="GLUT"/>
</dbReference>